<dbReference type="AlphaFoldDB" id="A0AAW4XMB0"/>
<reference evidence="4" key="1">
    <citation type="submission" date="2021-11" db="EMBL/GenBank/DDBJ databases">
        <title>Development of a sustainable strategy for remediation of hydrocarbon-contaminated territories based on the waste exchange concept.</title>
        <authorList>
            <person name="Elkin A."/>
        </authorList>
    </citation>
    <scope>NUCLEOTIDE SEQUENCE</scope>
    <source>
        <strain evidence="4">IEGM 757</strain>
    </source>
</reference>
<gene>
    <name evidence="4" type="ORF">LQ384_23695</name>
</gene>
<dbReference type="PANTHER" id="PTHR43180">
    <property type="entry name" value="3-OXOACYL-(ACYL-CARRIER-PROTEIN) REDUCTASE (AFU_ORTHOLOGUE AFUA_6G11210)"/>
    <property type="match status" value="1"/>
</dbReference>
<evidence type="ECO:0000256" key="3">
    <source>
        <dbReference type="ARBA" id="ARBA00023027"/>
    </source>
</evidence>
<keyword evidence="3" id="KW-0520">NAD</keyword>
<dbReference type="InterPro" id="IPR036291">
    <property type="entry name" value="NAD(P)-bd_dom_sf"/>
</dbReference>
<proteinExistence type="inferred from homology"/>
<dbReference type="Gene3D" id="3.40.50.720">
    <property type="entry name" value="NAD(P)-binding Rossmann-like Domain"/>
    <property type="match status" value="1"/>
</dbReference>
<dbReference type="Pfam" id="PF00106">
    <property type="entry name" value="adh_short"/>
    <property type="match status" value="1"/>
</dbReference>
<sequence>MGKLNGKTVLITGAARGQGRAHAITLAAEGADVLALDICAPIDTLSYPLATPADLAETVRSVEALGRRAIGVVADVRDSARLRQAVAEGIEALGDIDIVIANAGVAGHGNNYHDQDQLFRDIVDVNLRGVWNTVQTVAPRMIEREAKGCFVLVCSAHGLSGGGGNGTAGVDAYIASKHGVVGLMRDFAHWLAPYSIRVNTIHPTGVATDMVMNDSVQGFLNSEPRIANEMRNLMPVPVIEATDVSRAIAWLVSDDARYVTGVTLPVDAGCLTP</sequence>
<dbReference type="PRINTS" id="PR00081">
    <property type="entry name" value="GDHRDH"/>
</dbReference>
<dbReference type="Proteomes" id="UP001198630">
    <property type="component" value="Unassembled WGS sequence"/>
</dbReference>
<protein>
    <submittedName>
        <fullName evidence="4">Mycofactocin-coupled SDR family oxidoreductase</fullName>
    </submittedName>
</protein>
<dbReference type="SUPFAM" id="SSF51735">
    <property type="entry name" value="NAD(P)-binding Rossmann-fold domains"/>
    <property type="match status" value="1"/>
</dbReference>
<comment type="caution">
    <text evidence="4">The sequence shown here is derived from an EMBL/GenBank/DDBJ whole genome shotgun (WGS) entry which is preliminary data.</text>
</comment>
<dbReference type="GO" id="GO:0016491">
    <property type="term" value="F:oxidoreductase activity"/>
    <property type="evidence" value="ECO:0007669"/>
    <property type="project" value="UniProtKB-KW"/>
</dbReference>
<comment type="similarity">
    <text evidence="1">Belongs to the short-chain dehydrogenases/reductases (SDR) family.</text>
</comment>
<dbReference type="PANTHER" id="PTHR43180:SF66">
    <property type="entry name" value="SHORT-CHAIN DEHYDROGENASE_REDUCTASE FAMILY PROTEIN"/>
    <property type="match status" value="1"/>
</dbReference>
<accession>A0AAW4XMB0</accession>
<evidence type="ECO:0000256" key="2">
    <source>
        <dbReference type="ARBA" id="ARBA00023002"/>
    </source>
</evidence>
<dbReference type="InterPro" id="IPR023985">
    <property type="entry name" value="SDR_subfam_1"/>
</dbReference>
<evidence type="ECO:0000313" key="5">
    <source>
        <dbReference type="Proteomes" id="UP001198630"/>
    </source>
</evidence>
<organism evidence="4 5">
    <name type="scientific">Rhodococcus rhodochrous</name>
    <dbReference type="NCBI Taxonomy" id="1829"/>
    <lineage>
        <taxon>Bacteria</taxon>
        <taxon>Bacillati</taxon>
        <taxon>Actinomycetota</taxon>
        <taxon>Actinomycetes</taxon>
        <taxon>Mycobacteriales</taxon>
        <taxon>Nocardiaceae</taxon>
        <taxon>Rhodococcus</taxon>
    </lineage>
</organism>
<dbReference type="RefSeq" id="WP_230792224.1">
    <property type="nucleotide sequence ID" value="NZ_JAJNCO010000016.1"/>
</dbReference>
<dbReference type="FunFam" id="3.40.50.720:FF:000084">
    <property type="entry name" value="Short-chain dehydrogenase reductase"/>
    <property type="match status" value="1"/>
</dbReference>
<dbReference type="InterPro" id="IPR002347">
    <property type="entry name" value="SDR_fam"/>
</dbReference>
<evidence type="ECO:0000256" key="1">
    <source>
        <dbReference type="ARBA" id="ARBA00006484"/>
    </source>
</evidence>
<dbReference type="NCBIfam" id="TIGR03971">
    <property type="entry name" value="SDR_subfam_1"/>
    <property type="match status" value="1"/>
</dbReference>
<dbReference type="NCBIfam" id="NF009467">
    <property type="entry name" value="PRK12826.1-3"/>
    <property type="match status" value="1"/>
</dbReference>
<name>A0AAW4XMB0_RHORH</name>
<evidence type="ECO:0000313" key="4">
    <source>
        <dbReference type="EMBL" id="MCD2114123.1"/>
    </source>
</evidence>
<keyword evidence="2" id="KW-0560">Oxidoreductase</keyword>
<dbReference type="CDD" id="cd05233">
    <property type="entry name" value="SDR_c"/>
    <property type="match status" value="1"/>
</dbReference>
<dbReference type="EMBL" id="JAJNCO010000016">
    <property type="protein sequence ID" value="MCD2114123.1"/>
    <property type="molecule type" value="Genomic_DNA"/>
</dbReference>